<evidence type="ECO:0000256" key="2">
    <source>
        <dbReference type="ARBA" id="ARBA00008861"/>
    </source>
</evidence>
<name>A0A835BBG5_9POAL</name>
<dbReference type="OrthoDB" id="1044435at2759"/>
<proteinExistence type="inferred from homology"/>
<dbReference type="Gene3D" id="3.10.490.10">
    <property type="entry name" value="Gamma-glutamyl cyclotransferase-like"/>
    <property type="match status" value="1"/>
</dbReference>
<keyword evidence="3" id="KW-0808">Transferase</keyword>
<evidence type="ECO:0000259" key="5">
    <source>
        <dbReference type="Pfam" id="PF06094"/>
    </source>
</evidence>
<dbReference type="GO" id="GO:0016740">
    <property type="term" value="F:transferase activity"/>
    <property type="evidence" value="ECO:0007669"/>
    <property type="project" value="UniProtKB-KW"/>
</dbReference>
<evidence type="ECO:0000256" key="1">
    <source>
        <dbReference type="ARBA" id="ARBA00002782"/>
    </source>
</evidence>
<evidence type="ECO:0000256" key="3">
    <source>
        <dbReference type="ARBA" id="ARBA00022679"/>
    </source>
</evidence>
<accession>A0A835BBG5</accession>
<dbReference type="AlphaFoldDB" id="A0A835BBG5"/>
<dbReference type="Gene3D" id="6.10.250.210">
    <property type="match status" value="1"/>
</dbReference>
<feature type="domain" description="Gamma-glutamylcyclotransferase AIG2-like" evidence="5">
    <location>
        <begin position="26"/>
        <end position="137"/>
    </location>
</feature>
<dbReference type="InterPro" id="IPR045038">
    <property type="entry name" value="AIG2-like"/>
</dbReference>
<sequence length="190" mass="21195">MAPPPPPPAATAPAADATKAGGPHSVFVYGSLMADEVVRAILNRVPPAAPALLPNYHRFNVKGRVYPGILPVHSKKVAGMVLMGVTDEELQLLDAFEDVEYTRTRVEISLNDSSEKMLADTYVWSDAHDPNLYGEWDFEEWKKVHMKAFLAMTNGFMHGLQQSETKTRVETYESFMQQQEHPTLETHVEG</sequence>
<dbReference type="PANTHER" id="PTHR31544">
    <property type="entry name" value="AIG2-LIKE PROTEIN D"/>
    <property type="match status" value="1"/>
</dbReference>
<reference evidence="6" key="1">
    <citation type="submission" date="2020-07" db="EMBL/GenBank/DDBJ databases">
        <title>Genome sequence and genetic diversity analysis of an under-domesticated orphan crop, white fonio (Digitaria exilis).</title>
        <authorList>
            <person name="Bennetzen J.L."/>
            <person name="Chen S."/>
            <person name="Ma X."/>
            <person name="Wang X."/>
            <person name="Yssel A.E.J."/>
            <person name="Chaluvadi S.R."/>
            <person name="Johnson M."/>
            <person name="Gangashetty P."/>
            <person name="Hamidou F."/>
            <person name="Sanogo M.D."/>
            <person name="Zwaenepoel A."/>
            <person name="Wallace J."/>
            <person name="Van De Peer Y."/>
            <person name="Van Deynze A."/>
        </authorList>
    </citation>
    <scope>NUCLEOTIDE SEQUENCE</scope>
    <source>
        <tissue evidence="6">Leaves</tissue>
    </source>
</reference>
<comment type="function">
    <text evidence="1">Putative gamma-glutamylcyclotransferase.</text>
</comment>
<dbReference type="CDD" id="cd06661">
    <property type="entry name" value="GGCT_like"/>
    <property type="match status" value="1"/>
</dbReference>
<comment type="similarity">
    <text evidence="2">Belongs to the gamma-glutamylcyclotransferase family.</text>
</comment>
<dbReference type="PANTHER" id="PTHR31544:SF2">
    <property type="entry name" value="AIG2-LIKE PROTEIN D"/>
    <property type="match status" value="1"/>
</dbReference>
<evidence type="ECO:0000313" key="6">
    <source>
        <dbReference type="EMBL" id="KAF8686949.1"/>
    </source>
</evidence>
<evidence type="ECO:0000313" key="7">
    <source>
        <dbReference type="Proteomes" id="UP000636709"/>
    </source>
</evidence>
<dbReference type="EMBL" id="JACEFO010002057">
    <property type="protein sequence ID" value="KAF8686949.1"/>
    <property type="molecule type" value="Genomic_DNA"/>
</dbReference>
<dbReference type="InterPro" id="IPR013024">
    <property type="entry name" value="GGCT-like"/>
</dbReference>
<organism evidence="6 7">
    <name type="scientific">Digitaria exilis</name>
    <dbReference type="NCBI Taxonomy" id="1010633"/>
    <lineage>
        <taxon>Eukaryota</taxon>
        <taxon>Viridiplantae</taxon>
        <taxon>Streptophyta</taxon>
        <taxon>Embryophyta</taxon>
        <taxon>Tracheophyta</taxon>
        <taxon>Spermatophyta</taxon>
        <taxon>Magnoliopsida</taxon>
        <taxon>Liliopsida</taxon>
        <taxon>Poales</taxon>
        <taxon>Poaceae</taxon>
        <taxon>PACMAD clade</taxon>
        <taxon>Panicoideae</taxon>
        <taxon>Panicodae</taxon>
        <taxon>Paniceae</taxon>
        <taxon>Anthephorinae</taxon>
        <taxon>Digitaria</taxon>
    </lineage>
</organism>
<comment type="caution">
    <text evidence="6">The sequence shown here is derived from an EMBL/GenBank/DDBJ whole genome shotgun (WGS) entry which is preliminary data.</text>
</comment>
<dbReference type="InterPro" id="IPR036568">
    <property type="entry name" value="GGCT-like_sf"/>
</dbReference>
<protein>
    <recommendedName>
        <fullName evidence="4">Putative gamma-glutamylcyclotransferase</fullName>
    </recommendedName>
</protein>
<gene>
    <name evidence="6" type="ORF">HU200_043227</name>
</gene>
<dbReference type="Pfam" id="PF06094">
    <property type="entry name" value="GGACT"/>
    <property type="match status" value="1"/>
</dbReference>
<keyword evidence="7" id="KW-1185">Reference proteome</keyword>
<dbReference type="InterPro" id="IPR009288">
    <property type="entry name" value="AIG2-like_dom"/>
</dbReference>
<evidence type="ECO:0000256" key="4">
    <source>
        <dbReference type="ARBA" id="ARBA00030602"/>
    </source>
</evidence>
<dbReference type="Proteomes" id="UP000636709">
    <property type="component" value="Unassembled WGS sequence"/>
</dbReference>
<dbReference type="SUPFAM" id="SSF110857">
    <property type="entry name" value="Gamma-glutamyl cyclotransferase-like"/>
    <property type="match status" value="1"/>
</dbReference>